<evidence type="ECO:0000313" key="4">
    <source>
        <dbReference type="EnsemblMetazoa" id="ISCW020645-PA"/>
    </source>
</evidence>
<dbReference type="EnsemblMetazoa" id="ISCW020645-RA">
    <property type="protein sequence ID" value="ISCW020645-PA"/>
    <property type="gene ID" value="ISCW020645"/>
</dbReference>
<feature type="transmembrane region" description="Helical" evidence="2">
    <location>
        <begin position="6"/>
        <end position="28"/>
    </location>
</feature>
<reference evidence="3 5" key="1">
    <citation type="submission" date="2008-03" db="EMBL/GenBank/DDBJ databases">
        <title>Annotation of Ixodes scapularis.</title>
        <authorList>
            <consortium name="Ixodes scapularis Genome Project Consortium"/>
            <person name="Caler E."/>
            <person name="Hannick L.I."/>
            <person name="Bidwell S."/>
            <person name="Joardar V."/>
            <person name="Thiagarajan M."/>
            <person name="Amedeo P."/>
            <person name="Galinsky K.J."/>
            <person name="Schobel S."/>
            <person name="Inman J."/>
            <person name="Hostetler J."/>
            <person name="Miller J."/>
            <person name="Hammond M."/>
            <person name="Megy K."/>
            <person name="Lawson D."/>
            <person name="Kodira C."/>
            <person name="Sutton G."/>
            <person name="Meyer J."/>
            <person name="Hill C.A."/>
            <person name="Birren B."/>
            <person name="Nene V."/>
            <person name="Collins F."/>
            <person name="Alarcon-Chaidez F."/>
            <person name="Wikel S."/>
            <person name="Strausberg R."/>
        </authorList>
    </citation>
    <scope>NUCLEOTIDE SEQUENCE [LARGE SCALE GENOMIC DNA]</scope>
    <source>
        <strain evidence="5">Wikel</strain>
        <strain evidence="3">Wikel colony</strain>
    </source>
</reference>
<dbReference type="VEuPathDB" id="VectorBase:ISCW020645"/>
<feature type="compositionally biased region" description="Pro residues" evidence="1">
    <location>
        <begin position="222"/>
        <end position="232"/>
    </location>
</feature>
<dbReference type="Proteomes" id="UP000001555">
    <property type="component" value="Unassembled WGS sequence"/>
</dbReference>
<dbReference type="OrthoDB" id="6492763at2759"/>
<keyword evidence="2" id="KW-0812">Transmembrane</keyword>
<dbReference type="VEuPathDB" id="VectorBase:ISCI020645"/>
<dbReference type="EMBL" id="ABJB010642154">
    <property type="status" value="NOT_ANNOTATED_CDS"/>
    <property type="molecule type" value="Genomic_DNA"/>
</dbReference>
<dbReference type="EMBL" id="ABJB010800515">
    <property type="status" value="NOT_ANNOTATED_CDS"/>
    <property type="molecule type" value="Genomic_DNA"/>
</dbReference>
<keyword evidence="2" id="KW-1133">Transmembrane helix</keyword>
<dbReference type="EMBL" id="ABJB011027071">
    <property type="status" value="NOT_ANNOTATED_CDS"/>
    <property type="molecule type" value="Genomic_DNA"/>
</dbReference>
<evidence type="ECO:0000256" key="2">
    <source>
        <dbReference type="SAM" id="Phobius"/>
    </source>
</evidence>
<feature type="transmembrane region" description="Helical" evidence="2">
    <location>
        <begin position="79"/>
        <end position="100"/>
    </location>
</feature>
<dbReference type="EMBL" id="ABJB010354452">
    <property type="status" value="NOT_ANNOTATED_CDS"/>
    <property type="molecule type" value="Genomic_DNA"/>
</dbReference>
<keyword evidence="2" id="KW-0472">Membrane</keyword>
<reference evidence="4" key="2">
    <citation type="submission" date="2020-05" db="UniProtKB">
        <authorList>
            <consortium name="EnsemblMetazoa"/>
        </authorList>
    </citation>
    <scope>IDENTIFICATION</scope>
    <source>
        <strain evidence="4">wikel</strain>
    </source>
</reference>
<dbReference type="HOGENOM" id="CLU_754961_0_0_1"/>
<keyword evidence="5" id="KW-1185">Reference proteome</keyword>
<protein>
    <submittedName>
        <fullName evidence="3 4">Uncharacterized protein</fullName>
    </submittedName>
</protein>
<dbReference type="VEuPathDB" id="VectorBase:ISCP_024414"/>
<dbReference type="InParanoid" id="B7Q2N8"/>
<evidence type="ECO:0000256" key="1">
    <source>
        <dbReference type="SAM" id="MobiDB-lite"/>
    </source>
</evidence>
<accession>B7Q2N8</accession>
<name>B7Q2N8_IXOSC</name>
<dbReference type="EMBL" id="DS844967">
    <property type="protein sequence ID" value="EEC13110.1"/>
    <property type="molecule type" value="Genomic_DNA"/>
</dbReference>
<dbReference type="PaxDb" id="6945-B7Q2N8"/>
<organism>
    <name type="scientific">Ixodes scapularis</name>
    <name type="common">Black-legged tick</name>
    <name type="synonym">Deer tick</name>
    <dbReference type="NCBI Taxonomy" id="6945"/>
    <lineage>
        <taxon>Eukaryota</taxon>
        <taxon>Metazoa</taxon>
        <taxon>Ecdysozoa</taxon>
        <taxon>Arthropoda</taxon>
        <taxon>Chelicerata</taxon>
        <taxon>Arachnida</taxon>
        <taxon>Acari</taxon>
        <taxon>Parasitiformes</taxon>
        <taxon>Ixodida</taxon>
        <taxon>Ixodoidea</taxon>
        <taxon>Ixodidae</taxon>
        <taxon>Ixodinae</taxon>
        <taxon>Ixodes</taxon>
    </lineage>
</organism>
<feature type="compositionally biased region" description="Low complexity" evidence="1">
    <location>
        <begin position="236"/>
        <end position="259"/>
    </location>
</feature>
<proteinExistence type="predicted"/>
<sequence length="367" mass="41045">MQFLESYFGASFFVILALVEAVFFSWGYSTRRIIFDIEFMYSATSLSSTKPSGLACLSGILVKIPTTLLDYKLPLYSDIAGCLMLMFSLGLIPVWAITWLRRQNFNCDDALQPSYKWGPEEPPIFNAYQARLRNRGLVAMTSLFPVRYVAPKTIPPDSAVTVVFAAEPARAPTDQPVDNLEDVARFWALPPNLPGLDLSRMAVSLPRVGGDAGRRADVAPERAPPGREPSGPPLESAPAAPSTRRSSLPGIPGYRYRPAQRPPRPLVSNFLPTVHPNTLGPQFSESPMRFGLLGRMFVRRHDESDEVLIPGIPVQPPGPCLNPLPPPVRYPTRNRPTLWPRLSFRHFRRFPPCLHRRLSRPSLRDPH</sequence>
<evidence type="ECO:0000313" key="5">
    <source>
        <dbReference type="Proteomes" id="UP000001555"/>
    </source>
</evidence>
<evidence type="ECO:0000313" key="3">
    <source>
        <dbReference type="EMBL" id="EEC13110.1"/>
    </source>
</evidence>
<dbReference type="AlphaFoldDB" id="B7Q2N8"/>
<feature type="region of interest" description="Disordered" evidence="1">
    <location>
        <begin position="209"/>
        <end position="262"/>
    </location>
</feature>
<gene>
    <name evidence="3" type="ORF">IscW_ISCW020645</name>
</gene>